<name>A0A380JMY3_9STRE</name>
<dbReference type="PIRSF" id="PIRSF000699">
    <property type="entry name" value="PTS_IILac_III"/>
    <property type="match status" value="1"/>
</dbReference>
<proteinExistence type="predicted"/>
<keyword evidence="9" id="KW-0598">Phosphotransferase system</keyword>
<dbReference type="NCBIfam" id="TIGR00823">
    <property type="entry name" value="EIIA-LAC"/>
    <property type="match status" value="1"/>
</dbReference>
<organism evidence="18 19">
    <name type="scientific">Streptococcus equi subsp. equi</name>
    <dbReference type="NCBI Taxonomy" id="148942"/>
    <lineage>
        <taxon>Bacteria</taxon>
        <taxon>Bacillati</taxon>
        <taxon>Bacillota</taxon>
        <taxon>Bacilli</taxon>
        <taxon>Lactobacillales</taxon>
        <taxon>Streptococcaceae</taxon>
        <taxon>Streptococcus</taxon>
    </lineage>
</organism>
<evidence type="ECO:0000256" key="8">
    <source>
        <dbReference type="ARBA" id="ARBA00022679"/>
    </source>
</evidence>
<dbReference type="PANTHER" id="PTHR34382">
    <property type="entry name" value="PTS SYSTEM N,N'-DIACETYLCHITOBIOSE-SPECIFIC EIIA COMPONENT"/>
    <property type="match status" value="1"/>
</dbReference>
<protein>
    <recommendedName>
        <fullName evidence="3">PTS system lactose-specific EIIA component</fullName>
    </recommendedName>
    <alternativeName>
        <fullName evidence="12">EIIA-Lac</fullName>
    </alternativeName>
    <alternativeName>
        <fullName evidence="14">EIII-Lac</fullName>
    </alternativeName>
    <alternativeName>
        <fullName evidence="13">Lactose-specific phosphotransferase enzyme IIA component</fullName>
    </alternativeName>
</protein>
<evidence type="ECO:0000256" key="5">
    <source>
        <dbReference type="ARBA" id="ARBA00022490"/>
    </source>
</evidence>
<keyword evidence="11 16" id="KW-0460">Magnesium</keyword>
<feature type="active site" description="Tele-phosphohistidine intermediate" evidence="15">
    <location>
        <position position="78"/>
    </location>
</feature>
<dbReference type="SUPFAM" id="SSF46973">
    <property type="entry name" value="Enzyme IIa from lactose specific PTS, IIa-lac"/>
    <property type="match status" value="1"/>
</dbReference>
<reference evidence="18 19" key="1">
    <citation type="submission" date="2018-06" db="EMBL/GenBank/DDBJ databases">
        <authorList>
            <consortium name="Pathogen Informatics"/>
            <person name="Doyle S."/>
        </authorList>
    </citation>
    <scope>NUCLEOTIDE SEQUENCE [LARGE SCALE GENOMIC DNA]</scope>
    <source>
        <strain evidence="18 19">NCTC12092</strain>
    </source>
</reference>
<evidence type="ECO:0000313" key="18">
    <source>
        <dbReference type="EMBL" id="SUN45318.1"/>
    </source>
</evidence>
<keyword evidence="4" id="KW-0813">Transport</keyword>
<keyword evidence="7" id="KW-0762">Sugar transport</keyword>
<dbReference type="AlphaFoldDB" id="A0A380JMY3"/>
<evidence type="ECO:0000256" key="3">
    <source>
        <dbReference type="ARBA" id="ARBA00014322"/>
    </source>
</evidence>
<dbReference type="Gene3D" id="1.20.58.80">
    <property type="entry name" value="Phosphotransferase system, lactose/cellobiose-type IIA subunit"/>
    <property type="match status" value="1"/>
</dbReference>
<evidence type="ECO:0000256" key="2">
    <source>
        <dbReference type="ARBA" id="ARBA00011233"/>
    </source>
</evidence>
<dbReference type="GO" id="GO:0009401">
    <property type="term" value="P:phosphoenolpyruvate-dependent sugar phosphotransferase system"/>
    <property type="evidence" value="ECO:0007669"/>
    <property type="project" value="UniProtKB-KW"/>
</dbReference>
<dbReference type="InterPro" id="IPR036542">
    <property type="entry name" value="PTS_IIA_lac/cel_sf"/>
</dbReference>
<evidence type="ECO:0000256" key="11">
    <source>
        <dbReference type="ARBA" id="ARBA00022842"/>
    </source>
</evidence>
<dbReference type="EMBL" id="UHFF01000002">
    <property type="protein sequence ID" value="SUN45318.1"/>
    <property type="molecule type" value="Genomic_DNA"/>
</dbReference>
<keyword evidence="5" id="KW-0963">Cytoplasm</keyword>
<keyword evidence="6" id="KW-0597">Phosphoprotein</keyword>
<dbReference type="InterPro" id="IPR003188">
    <property type="entry name" value="PTS_IIA_lac/cel"/>
</dbReference>
<gene>
    <name evidence="18" type="primary">lacF_1</name>
    <name evidence="18" type="ORF">NCTC12092_00444</name>
</gene>
<dbReference type="Proteomes" id="UP000254461">
    <property type="component" value="Unassembled WGS sequence"/>
</dbReference>
<sequence>MTKEEITMLGFEIVAYAGEARSKLIEALEAAKKGDYDKAETLCQSANQSILEAHKAQTSLLQEEAIGSDIAFSVTLMHGQDHLMTTLLLQDMMKHLIELYKRG</sequence>
<dbReference type="CDD" id="cd00215">
    <property type="entry name" value="PTS_IIA_lac"/>
    <property type="match status" value="1"/>
</dbReference>
<evidence type="ECO:0000256" key="6">
    <source>
        <dbReference type="ARBA" id="ARBA00022553"/>
    </source>
</evidence>
<dbReference type="GO" id="GO:0005737">
    <property type="term" value="C:cytoplasm"/>
    <property type="evidence" value="ECO:0007669"/>
    <property type="project" value="UniProtKB-SubCell"/>
</dbReference>
<comment type="subcellular location">
    <subcellularLocation>
        <location evidence="1">Cytoplasm</location>
    </subcellularLocation>
</comment>
<feature type="modified residue" description="Phosphohistidine; by HPr" evidence="17">
    <location>
        <position position="78"/>
    </location>
</feature>
<comment type="subunit">
    <text evidence="2">Homotrimer.</text>
</comment>
<dbReference type="GO" id="GO:0016740">
    <property type="term" value="F:transferase activity"/>
    <property type="evidence" value="ECO:0007669"/>
    <property type="project" value="UniProtKB-KW"/>
</dbReference>
<dbReference type="Pfam" id="PF02255">
    <property type="entry name" value="PTS_IIA"/>
    <property type="match status" value="1"/>
</dbReference>
<evidence type="ECO:0000256" key="4">
    <source>
        <dbReference type="ARBA" id="ARBA00022448"/>
    </source>
</evidence>
<evidence type="ECO:0000313" key="19">
    <source>
        <dbReference type="Proteomes" id="UP000254461"/>
    </source>
</evidence>
<dbReference type="PANTHER" id="PTHR34382:SF9">
    <property type="entry name" value="PHOSPHOTRANSFERASE SYSTEM SUGAR-SPECIFIC EII COMPONENT"/>
    <property type="match status" value="1"/>
</dbReference>
<evidence type="ECO:0000256" key="10">
    <source>
        <dbReference type="ARBA" id="ARBA00022723"/>
    </source>
</evidence>
<evidence type="ECO:0000256" key="13">
    <source>
        <dbReference type="ARBA" id="ARBA00031467"/>
    </source>
</evidence>
<dbReference type="PROSITE" id="PS51095">
    <property type="entry name" value="PTS_EIIA_TYPE_3"/>
    <property type="match status" value="1"/>
</dbReference>
<evidence type="ECO:0000256" key="12">
    <source>
        <dbReference type="ARBA" id="ARBA00030293"/>
    </source>
</evidence>
<accession>A0A380JMY3</accession>
<evidence type="ECO:0000256" key="7">
    <source>
        <dbReference type="ARBA" id="ARBA00022597"/>
    </source>
</evidence>
<feature type="binding site" evidence="16">
    <location>
        <position position="81"/>
    </location>
    <ligand>
        <name>Mg(2+)</name>
        <dbReference type="ChEBI" id="CHEBI:18420"/>
        <note>ligand shared between all trimeric partners</note>
    </ligand>
</feature>
<evidence type="ECO:0000256" key="1">
    <source>
        <dbReference type="ARBA" id="ARBA00004496"/>
    </source>
</evidence>
<evidence type="ECO:0000256" key="15">
    <source>
        <dbReference type="PIRSR" id="PIRSR000699-1"/>
    </source>
</evidence>
<keyword evidence="10 16" id="KW-0479">Metal-binding</keyword>
<dbReference type="RefSeq" id="WP_115250657.1">
    <property type="nucleotide sequence ID" value="NZ_UHFF01000002.1"/>
</dbReference>
<evidence type="ECO:0000256" key="16">
    <source>
        <dbReference type="PIRSR" id="PIRSR000699-2"/>
    </source>
</evidence>
<dbReference type="GO" id="GO:0046872">
    <property type="term" value="F:metal ion binding"/>
    <property type="evidence" value="ECO:0007669"/>
    <property type="project" value="UniProtKB-KW"/>
</dbReference>
<evidence type="ECO:0000256" key="17">
    <source>
        <dbReference type="PROSITE-ProRule" id="PRU00418"/>
    </source>
</evidence>
<evidence type="ECO:0000256" key="9">
    <source>
        <dbReference type="ARBA" id="ARBA00022683"/>
    </source>
</evidence>
<evidence type="ECO:0000256" key="14">
    <source>
        <dbReference type="ARBA" id="ARBA00032708"/>
    </source>
</evidence>
<comment type="cofactor">
    <cofactor evidence="16">
        <name>Mg(2+)</name>
        <dbReference type="ChEBI" id="CHEBI:18420"/>
    </cofactor>
    <text evidence="16">Binds 1 Mg(2+) ion per trimer.</text>
</comment>
<keyword evidence="8 18" id="KW-0808">Transferase</keyword>